<keyword evidence="1" id="KW-1133">Transmembrane helix</keyword>
<proteinExistence type="predicted"/>
<keyword evidence="1" id="KW-0812">Transmembrane</keyword>
<organism evidence="2">
    <name type="scientific">Fulvimarina pelagi</name>
    <dbReference type="NCBI Taxonomy" id="217511"/>
    <lineage>
        <taxon>Bacteria</taxon>
        <taxon>Pseudomonadati</taxon>
        <taxon>Pseudomonadota</taxon>
        <taxon>Alphaproteobacteria</taxon>
        <taxon>Hyphomicrobiales</taxon>
        <taxon>Aurantimonadaceae</taxon>
        <taxon>Fulvimarina</taxon>
    </lineage>
</organism>
<dbReference type="AlphaFoldDB" id="A0A0P0ZAP6"/>
<accession>A0A0P0ZAP6</accession>
<evidence type="ECO:0000256" key="1">
    <source>
        <dbReference type="SAM" id="Phobius"/>
    </source>
</evidence>
<dbReference type="EMBL" id="LC066397">
    <property type="protein sequence ID" value="BAT31190.1"/>
    <property type="molecule type" value="Genomic_DNA"/>
</dbReference>
<reference evidence="2" key="1">
    <citation type="journal article" date="2015" name="Proc. Natl. Acad. Sci. U.S.A.">
        <title>Bacterial clade with the ribosomal RNA operon on a small plasmid rather than the chromosome.</title>
        <authorList>
            <person name="Anda M."/>
            <person name="Ohtsubo Y."/>
            <person name="Okubo T."/>
            <person name="Sugawara M."/>
            <person name="Nagata Y."/>
            <person name="Tsuda M."/>
            <person name="Minamisawa K."/>
            <person name="Mitsui H."/>
        </authorList>
    </citation>
    <scope>NUCLEOTIDE SEQUENCE</scope>
    <source>
        <strain evidence="2">DSM 15513</strain>
    </source>
</reference>
<sequence length="107" mass="11427">MPWGRCQCGVGDAAFIKSDIRTPAVSLGTGWHDMTDGTTKGETLMVKRLSFVTTLIALFGMAMSALAQNTVERPNSAVASIAGDHCDYTQGIVCKIERMPLSATAKF</sequence>
<name>A0A0P0ZAP6_9HYPH</name>
<protein>
    <submittedName>
        <fullName evidence="2">Uncharacterized protein</fullName>
    </submittedName>
</protein>
<evidence type="ECO:0000313" key="2">
    <source>
        <dbReference type="EMBL" id="BAT31190.1"/>
    </source>
</evidence>
<keyword evidence="1" id="KW-0472">Membrane</keyword>
<feature type="transmembrane region" description="Helical" evidence="1">
    <location>
        <begin position="49"/>
        <end position="67"/>
    </location>
</feature>